<dbReference type="Pfam" id="PF09084">
    <property type="entry name" value="NMT1"/>
    <property type="match status" value="1"/>
</dbReference>
<evidence type="ECO:0000313" key="6">
    <source>
        <dbReference type="EMBL" id="MEL0657713.1"/>
    </source>
</evidence>
<comment type="caution">
    <text evidence="6">The sequence shown here is derived from an EMBL/GenBank/DDBJ whole genome shotgun (WGS) entry which is preliminary data.</text>
</comment>
<dbReference type="InterPro" id="IPR017793">
    <property type="entry name" value="ABC_transptr_urea-assoc_sub-bd"/>
</dbReference>
<evidence type="ECO:0000256" key="1">
    <source>
        <dbReference type="ARBA" id="ARBA00004418"/>
    </source>
</evidence>
<keyword evidence="3 4" id="KW-0732">Signal</keyword>
<feature type="chain" id="PRO_5045569967" evidence="4">
    <location>
        <begin position="34"/>
        <end position="362"/>
    </location>
</feature>
<accession>A0ABU9H7I1</accession>
<dbReference type="NCBIfam" id="TIGR03427">
    <property type="entry name" value="ABC_peri_uca"/>
    <property type="match status" value="1"/>
</dbReference>
<keyword evidence="7" id="KW-1185">Reference proteome</keyword>
<proteinExistence type="inferred from homology"/>
<dbReference type="SUPFAM" id="SSF53850">
    <property type="entry name" value="Periplasmic binding protein-like II"/>
    <property type="match status" value="1"/>
</dbReference>
<comment type="similarity">
    <text evidence="2">Belongs to the bacterial solute-binding protein SsuA/TauA family.</text>
</comment>
<evidence type="ECO:0000259" key="5">
    <source>
        <dbReference type="Pfam" id="PF09084"/>
    </source>
</evidence>
<evidence type="ECO:0000256" key="2">
    <source>
        <dbReference type="ARBA" id="ARBA00010742"/>
    </source>
</evidence>
<evidence type="ECO:0000313" key="7">
    <source>
        <dbReference type="Proteomes" id="UP001366060"/>
    </source>
</evidence>
<evidence type="ECO:0000256" key="3">
    <source>
        <dbReference type="ARBA" id="ARBA00022729"/>
    </source>
</evidence>
<dbReference type="InterPro" id="IPR015168">
    <property type="entry name" value="SsuA/THI5"/>
</dbReference>
<dbReference type="Gene3D" id="3.40.190.10">
    <property type="entry name" value="Periplasmic binding protein-like II"/>
    <property type="match status" value="2"/>
</dbReference>
<organism evidence="6 7">
    <name type="scientific">Psychromonas arctica</name>
    <dbReference type="NCBI Taxonomy" id="168275"/>
    <lineage>
        <taxon>Bacteria</taxon>
        <taxon>Pseudomonadati</taxon>
        <taxon>Pseudomonadota</taxon>
        <taxon>Gammaproteobacteria</taxon>
        <taxon>Alteromonadales</taxon>
        <taxon>Psychromonadaceae</taxon>
        <taxon>Psychromonas</taxon>
    </lineage>
</organism>
<dbReference type="PANTHER" id="PTHR30024:SF47">
    <property type="entry name" value="TAURINE-BINDING PERIPLASMIC PROTEIN"/>
    <property type="match status" value="1"/>
</dbReference>
<name>A0ABU9H7I1_9GAMM</name>
<dbReference type="Proteomes" id="UP001366060">
    <property type="component" value="Unassembled WGS sequence"/>
</dbReference>
<protein>
    <submittedName>
        <fullName evidence="6">Urea ABC transporter substrate-binding protein</fullName>
    </submittedName>
</protein>
<dbReference type="RefSeq" id="WP_341626474.1">
    <property type="nucleotide sequence ID" value="NZ_JBAKBA010000001.1"/>
</dbReference>
<evidence type="ECO:0000256" key="4">
    <source>
        <dbReference type="SAM" id="SignalP"/>
    </source>
</evidence>
<reference evidence="6 7" key="1">
    <citation type="submission" date="2024-02" db="EMBL/GenBank/DDBJ databases">
        <title>Bacteria isolated from the canopy kelp, Nereocystis luetkeana.</title>
        <authorList>
            <person name="Pfister C.A."/>
            <person name="Younker I.T."/>
            <person name="Light S.H."/>
        </authorList>
    </citation>
    <scope>NUCLEOTIDE SEQUENCE [LARGE SCALE GENOMIC DNA]</scope>
    <source>
        <strain evidence="6 7">TI.2.07</strain>
    </source>
</reference>
<dbReference type="EMBL" id="JBAKBA010000001">
    <property type="protein sequence ID" value="MEL0657713.1"/>
    <property type="molecule type" value="Genomic_DNA"/>
</dbReference>
<dbReference type="PANTHER" id="PTHR30024">
    <property type="entry name" value="ALIPHATIC SULFONATES-BINDING PROTEIN-RELATED"/>
    <property type="match status" value="1"/>
</dbReference>
<feature type="domain" description="SsuA/THI5-like" evidence="5">
    <location>
        <begin position="67"/>
        <end position="245"/>
    </location>
</feature>
<feature type="signal peptide" evidence="4">
    <location>
        <begin position="1"/>
        <end position="33"/>
    </location>
</feature>
<sequence length="362" mass="39199">MELTKYLRHSATKLFTIGTLCCAVILTPSTAVAETKSTFRLAWTIYVGWMPWDYGNASGIVKKWADKYDIDIEVVQVNDYVESINQYTAGGFDATVMTNMDALTIPAASGVDSTAVVIGDFSNGNDGVVLKGDKTLADIKGQNVNLVELSVSHYLLARALDSVSLTERDVRVVNTSDADLVAAFTTDDVTSVTTWNPLLSEITAMPNTSKVFDSSMIPGEIIDLLMVNTKTLADNPKLGKALTGAWYEIMDTMQGSSKKAIDARTLMAEASGTDLAGYDAQLASTKMFFNAEDAVAFNNSAELKNTMSKVAEFSFEHGLLGEGASDAKFIGIETPSGVYGNKQNIKLRFDPLYMQMAIDKKL</sequence>
<gene>
    <name evidence="6" type="ORF">V6255_01070</name>
</gene>
<comment type="subcellular location">
    <subcellularLocation>
        <location evidence="1">Periplasm</location>
    </subcellularLocation>
</comment>